<evidence type="ECO:0000259" key="1">
    <source>
        <dbReference type="Pfam" id="PF16787"/>
    </source>
</evidence>
<dbReference type="EMBL" id="JAACNO010000795">
    <property type="protein sequence ID" value="KAF4144844.1"/>
    <property type="molecule type" value="Genomic_DNA"/>
</dbReference>
<proteinExistence type="predicted"/>
<dbReference type="AlphaFoldDB" id="A0A8S9V087"/>
<protein>
    <submittedName>
        <fullName evidence="2">Centromere DNA-binding protein complex CBF3 subunit domain-containing protein</fullName>
    </submittedName>
</protein>
<dbReference type="InterPro" id="IPR031872">
    <property type="entry name" value="NDC10_II"/>
</dbReference>
<reference evidence="2" key="1">
    <citation type="submission" date="2020-03" db="EMBL/GenBank/DDBJ databases">
        <title>Hybrid Assembly of Korean Phytophthora infestans isolates.</title>
        <authorList>
            <person name="Prokchorchik M."/>
            <person name="Lee Y."/>
            <person name="Seo J."/>
            <person name="Cho J.-H."/>
            <person name="Park Y.-E."/>
            <person name="Jang D.-C."/>
            <person name="Im J.-S."/>
            <person name="Choi J.-G."/>
            <person name="Park H.-J."/>
            <person name="Lee G.-B."/>
            <person name="Lee Y.-G."/>
            <person name="Hong S.-Y."/>
            <person name="Cho K."/>
            <person name="Sohn K.H."/>
        </authorList>
    </citation>
    <scope>NUCLEOTIDE SEQUENCE</scope>
    <source>
        <strain evidence="2">KR_2_A2</strain>
    </source>
</reference>
<evidence type="ECO:0000313" key="2">
    <source>
        <dbReference type="EMBL" id="KAF4144844.1"/>
    </source>
</evidence>
<dbReference type="Proteomes" id="UP000704712">
    <property type="component" value="Unassembled WGS sequence"/>
</dbReference>
<name>A0A8S9V087_PHYIN</name>
<organism evidence="2 3">
    <name type="scientific">Phytophthora infestans</name>
    <name type="common">Potato late blight agent</name>
    <name type="synonym">Botrytis infestans</name>
    <dbReference type="NCBI Taxonomy" id="4787"/>
    <lineage>
        <taxon>Eukaryota</taxon>
        <taxon>Sar</taxon>
        <taxon>Stramenopiles</taxon>
        <taxon>Oomycota</taxon>
        <taxon>Peronosporomycetes</taxon>
        <taxon>Peronosporales</taxon>
        <taxon>Peronosporaceae</taxon>
        <taxon>Phytophthora</taxon>
    </lineage>
</organism>
<sequence>MRLANTSLAIENNATVQGAVQQVVADSLKRRARNTRSYEPKQGEWVRWCNGRQFVDESVVTEGKILLFLEEVVRPRGSRHKQDGKVAPLSVEVSGIGFHPHPRGKALSEYLRTHKRDRTARRREEFNDRGKGTMQDTYSLGKLRNVRTYFMELNDGRALHDRADILFGHALMARGETTRKLHLPDLFSMELTNEGPTKCVAAFAVMDQGKVNQFGRIENDGCIRYRDIILCPIGALDIYLFWRFQVAENTFPDMRVRST</sequence>
<feature type="domain" description="Ndc10" evidence="1">
    <location>
        <begin position="95"/>
        <end position="256"/>
    </location>
</feature>
<evidence type="ECO:0000313" key="3">
    <source>
        <dbReference type="Proteomes" id="UP000704712"/>
    </source>
</evidence>
<dbReference type="Gene3D" id="1.10.443.20">
    <property type="entry name" value="Centromere DNA-binding protein complex CBF3 subunit, domain 2"/>
    <property type="match status" value="1"/>
</dbReference>
<dbReference type="GO" id="GO:0003677">
    <property type="term" value="F:DNA binding"/>
    <property type="evidence" value="ECO:0007669"/>
    <property type="project" value="UniProtKB-KW"/>
</dbReference>
<comment type="caution">
    <text evidence="2">The sequence shown here is derived from an EMBL/GenBank/DDBJ whole genome shotgun (WGS) entry which is preliminary data.</text>
</comment>
<gene>
    <name evidence="2" type="ORF">GN958_ATG06012</name>
</gene>
<dbReference type="Pfam" id="PF16787">
    <property type="entry name" value="NDC10_II"/>
    <property type="match status" value="1"/>
</dbReference>
<accession>A0A8S9V087</accession>
<dbReference type="InterPro" id="IPR038279">
    <property type="entry name" value="Ndc10_dom2_sf"/>
</dbReference>
<keyword evidence="2" id="KW-0238">DNA-binding</keyword>